<evidence type="ECO:0000313" key="1">
    <source>
        <dbReference type="EMBL" id="KAI8676073.1"/>
    </source>
</evidence>
<comment type="caution">
    <text evidence="1">The sequence shown here is derived from an EMBL/GenBank/DDBJ whole genome shotgun (WGS) entry which is preliminary data.</text>
</comment>
<evidence type="ECO:0000313" key="2">
    <source>
        <dbReference type="Proteomes" id="UP001065298"/>
    </source>
</evidence>
<proteinExistence type="predicted"/>
<name>A0ACC0R762_9HYPO</name>
<sequence length="231" mass="24298">MRFTLSFIAATASGSAVIAESTAAHAKPATIPGPEITAQPLEPRDLIGDPTQWYQVQTTAKPDDSLLIGLRNFTQRNGDVDTYYFECINAPYTVVSGYGGCGRDDLYTSCSSNVAAGIDGDRIICTKRGSICVTYSIFDDLDATTFTPFLGCGDQGATNLELARTWTGSADAQATKPPGSTLDISPTSDSGEVQSSGTADAEPTETNAGFRKGPTAYLQVWMGLLLVGALV</sequence>
<keyword evidence="2" id="KW-1185">Reference proteome</keyword>
<reference evidence="1" key="1">
    <citation type="submission" date="2022-06" db="EMBL/GenBank/DDBJ databases">
        <title>Fusarium solani species complex genomes reveal bases of compartmentalisation and animal pathogenesis.</title>
        <authorList>
            <person name="Tsai I.J."/>
        </authorList>
    </citation>
    <scope>NUCLEOTIDE SEQUENCE</scope>
    <source>
        <strain evidence="1">Fu6.1</strain>
    </source>
</reference>
<gene>
    <name evidence="1" type="ORF">NCS57_00510800</name>
</gene>
<dbReference type="Proteomes" id="UP001065298">
    <property type="component" value="Chromosome 3"/>
</dbReference>
<dbReference type="EMBL" id="CM046505">
    <property type="protein sequence ID" value="KAI8676073.1"/>
    <property type="molecule type" value="Genomic_DNA"/>
</dbReference>
<protein>
    <submittedName>
        <fullName evidence="1">Uncharacterized protein</fullName>
    </submittedName>
</protein>
<accession>A0ACC0R762</accession>
<organism evidence="1 2">
    <name type="scientific">Fusarium keratoplasticum</name>
    <dbReference type="NCBI Taxonomy" id="1328300"/>
    <lineage>
        <taxon>Eukaryota</taxon>
        <taxon>Fungi</taxon>
        <taxon>Dikarya</taxon>
        <taxon>Ascomycota</taxon>
        <taxon>Pezizomycotina</taxon>
        <taxon>Sordariomycetes</taxon>
        <taxon>Hypocreomycetidae</taxon>
        <taxon>Hypocreales</taxon>
        <taxon>Nectriaceae</taxon>
        <taxon>Fusarium</taxon>
        <taxon>Fusarium solani species complex</taxon>
    </lineage>
</organism>